<evidence type="ECO:0000313" key="3">
    <source>
        <dbReference type="Proteomes" id="UP000719267"/>
    </source>
</evidence>
<sequence>MNKWILILGLILLVISCKDAGEKENVKADFQSLEIPTYNFNQLEAQLPNDEDKTYIVNFWATWCAPCVEELPYFTKLNKEENNVEVILVSLDMPNMKESQLLPFVEKNNINAKVILLDDPRSNNWIPKVDENWDGAIPATLLYNTKNREFYPEKFDTYQELLEEVEKFKNAK</sequence>
<proteinExistence type="predicted"/>
<dbReference type="Proteomes" id="UP000719267">
    <property type="component" value="Unassembled WGS sequence"/>
</dbReference>
<dbReference type="InterPro" id="IPR017937">
    <property type="entry name" value="Thioredoxin_CS"/>
</dbReference>
<dbReference type="PROSITE" id="PS51257">
    <property type="entry name" value="PROKAR_LIPOPROTEIN"/>
    <property type="match status" value="1"/>
</dbReference>
<evidence type="ECO:0000313" key="2">
    <source>
        <dbReference type="EMBL" id="MBW2960888.1"/>
    </source>
</evidence>
<organism evidence="2 3">
    <name type="scientific">Mesonia aestuariivivens</name>
    <dbReference type="NCBI Taxonomy" id="2796128"/>
    <lineage>
        <taxon>Bacteria</taxon>
        <taxon>Pseudomonadati</taxon>
        <taxon>Bacteroidota</taxon>
        <taxon>Flavobacteriia</taxon>
        <taxon>Flavobacteriales</taxon>
        <taxon>Flavobacteriaceae</taxon>
        <taxon>Mesonia</taxon>
    </lineage>
</organism>
<dbReference type="PROSITE" id="PS00194">
    <property type="entry name" value="THIOREDOXIN_1"/>
    <property type="match status" value="1"/>
</dbReference>
<accession>A0ABS6VZ68</accession>
<dbReference type="InterPro" id="IPR000866">
    <property type="entry name" value="AhpC/TSA"/>
</dbReference>
<protein>
    <submittedName>
        <fullName evidence="2">TlpA family protein disulfide reductase</fullName>
    </submittedName>
</protein>
<dbReference type="PROSITE" id="PS51352">
    <property type="entry name" value="THIOREDOXIN_2"/>
    <property type="match status" value="1"/>
</dbReference>
<dbReference type="InterPro" id="IPR013766">
    <property type="entry name" value="Thioredoxin_domain"/>
</dbReference>
<dbReference type="EMBL" id="JAHWDF010000003">
    <property type="protein sequence ID" value="MBW2960888.1"/>
    <property type="molecule type" value="Genomic_DNA"/>
</dbReference>
<comment type="caution">
    <text evidence="2">The sequence shown here is derived from an EMBL/GenBank/DDBJ whole genome shotgun (WGS) entry which is preliminary data.</text>
</comment>
<dbReference type="PANTHER" id="PTHR42852:SF13">
    <property type="entry name" value="PROTEIN DIPZ"/>
    <property type="match status" value="1"/>
</dbReference>
<dbReference type="InterPro" id="IPR050553">
    <property type="entry name" value="Thioredoxin_ResA/DsbE_sf"/>
</dbReference>
<dbReference type="CDD" id="cd02966">
    <property type="entry name" value="TlpA_like_family"/>
    <property type="match status" value="1"/>
</dbReference>
<reference evidence="2 3" key="1">
    <citation type="submission" date="2021-07" db="EMBL/GenBank/DDBJ databases">
        <title>Mesonia aestuariivivens sp. nov., isolated from a tidal flat.</title>
        <authorList>
            <person name="Kim Y.-O."/>
            <person name="Yoon J.-H."/>
        </authorList>
    </citation>
    <scope>NUCLEOTIDE SEQUENCE [LARGE SCALE GENOMIC DNA]</scope>
    <source>
        <strain evidence="2 3">JHPTF-M18</strain>
    </source>
</reference>
<keyword evidence="3" id="KW-1185">Reference proteome</keyword>
<gene>
    <name evidence="2" type="ORF">KW502_03630</name>
</gene>
<feature type="domain" description="Thioredoxin" evidence="1">
    <location>
        <begin position="22"/>
        <end position="170"/>
    </location>
</feature>
<dbReference type="PANTHER" id="PTHR42852">
    <property type="entry name" value="THIOL:DISULFIDE INTERCHANGE PROTEIN DSBE"/>
    <property type="match status" value="1"/>
</dbReference>
<dbReference type="RefSeq" id="WP_219039176.1">
    <property type="nucleotide sequence ID" value="NZ_JAHWDF010000003.1"/>
</dbReference>
<dbReference type="Pfam" id="PF00578">
    <property type="entry name" value="AhpC-TSA"/>
    <property type="match status" value="1"/>
</dbReference>
<evidence type="ECO:0000259" key="1">
    <source>
        <dbReference type="PROSITE" id="PS51352"/>
    </source>
</evidence>
<name>A0ABS6VZ68_9FLAO</name>